<dbReference type="AlphaFoldDB" id="A0A272ERK5"/>
<keyword evidence="1" id="KW-0479">Metal-binding</keyword>
<keyword evidence="11" id="KW-1185">Reference proteome</keyword>
<evidence type="ECO:0000259" key="7">
    <source>
        <dbReference type="Pfam" id="PF21157"/>
    </source>
</evidence>
<reference evidence="8 11" key="1">
    <citation type="submission" date="2016-08" db="EMBL/GenBank/DDBJ databases">
        <title>Candidatus Dactylopiibacterium carminicum genome sequence.</title>
        <authorList>
            <person name="Ramirez-Puebla S.T."/>
            <person name="Ormeno-Orrillo E."/>
            <person name="Vera-Ponce De Leon A."/>
            <person name="Luis L."/>
            <person name="Sanchez-Flores A."/>
            <person name="Monica R."/>
            <person name="Martinez-Romero E."/>
        </authorList>
    </citation>
    <scope>NUCLEOTIDE SEQUENCE [LARGE SCALE GENOMIC DNA]</scope>
    <source>
        <strain evidence="8">END1</strain>
    </source>
</reference>
<evidence type="ECO:0000256" key="3">
    <source>
        <dbReference type="ARBA" id="ARBA00022833"/>
    </source>
</evidence>
<dbReference type="Proteomes" id="UP000216107">
    <property type="component" value="Unassembled WGS sequence"/>
</dbReference>
<dbReference type="Proteomes" id="UP000623509">
    <property type="component" value="Unassembled WGS sequence"/>
</dbReference>
<evidence type="ECO:0000313" key="10">
    <source>
        <dbReference type="Proteomes" id="UP000216107"/>
    </source>
</evidence>
<evidence type="ECO:0000259" key="6">
    <source>
        <dbReference type="Pfam" id="PF01258"/>
    </source>
</evidence>
<dbReference type="SUPFAM" id="SSF57716">
    <property type="entry name" value="Glucocorticoid receptor-like (DNA-binding domain)"/>
    <property type="match status" value="1"/>
</dbReference>
<evidence type="ECO:0000256" key="4">
    <source>
        <dbReference type="PROSITE-ProRule" id="PRU00510"/>
    </source>
</evidence>
<evidence type="ECO:0000313" key="11">
    <source>
        <dbReference type="Proteomes" id="UP000623509"/>
    </source>
</evidence>
<reference evidence="9 10" key="2">
    <citation type="submission" date="2017-07" db="EMBL/GenBank/DDBJ databases">
        <title>Candidatus Dactylopiibacterium carminicum, a nitrogen-fixing symbiont of the cochineal insect Dactylopius coccus and Dactylopius opuntiae (Hemiptera: Coccoidea: Dactylopiidae).</title>
        <authorList>
            <person name="Vera A."/>
        </authorList>
    </citation>
    <scope>NUCLEOTIDE SEQUENCE [LARGE SCALE GENOMIC DNA]</scope>
    <source>
        <strain evidence="9 10">NFDCM</strain>
    </source>
</reference>
<name>A0A272ERK5_9RHOO</name>
<evidence type="ECO:0000256" key="2">
    <source>
        <dbReference type="ARBA" id="ARBA00022771"/>
    </source>
</evidence>
<dbReference type="EMBL" id="NMRN01000031">
    <property type="protein sequence ID" value="PAS92741.1"/>
    <property type="molecule type" value="Genomic_DNA"/>
</dbReference>
<feature type="domain" description="Zinc finger DksA/TraR C4-type" evidence="6">
    <location>
        <begin position="77"/>
        <end position="111"/>
    </location>
</feature>
<feature type="domain" description="DnaK suppressor protein DksA N-terminal" evidence="7">
    <location>
        <begin position="5"/>
        <end position="74"/>
    </location>
</feature>
<keyword evidence="3" id="KW-0862">Zinc</keyword>
<dbReference type="RefSeq" id="WP_095524986.1">
    <property type="nucleotide sequence ID" value="NZ_MDUX01000036.1"/>
</dbReference>
<dbReference type="InterPro" id="IPR037187">
    <property type="entry name" value="DnaK_N"/>
</dbReference>
<evidence type="ECO:0000256" key="5">
    <source>
        <dbReference type="SAM" id="MobiDB-lite"/>
    </source>
</evidence>
<dbReference type="InterPro" id="IPR000962">
    <property type="entry name" value="Znf_DskA_TraR"/>
</dbReference>
<evidence type="ECO:0000313" key="9">
    <source>
        <dbReference type="EMBL" id="PAS92741.1"/>
    </source>
</evidence>
<comment type="caution">
    <text evidence="9">The sequence shown here is derived from an EMBL/GenBank/DDBJ whole genome shotgun (WGS) entry which is preliminary data.</text>
</comment>
<feature type="zinc finger region" description="dksA C4-type" evidence="4">
    <location>
        <begin position="82"/>
        <end position="106"/>
    </location>
</feature>
<dbReference type="EMBL" id="MDUX01000036">
    <property type="protein sequence ID" value="KAF7598835.1"/>
    <property type="molecule type" value="Genomic_DNA"/>
</dbReference>
<sequence length="118" mass="13339">MSPRQLAFFRARLCAERDALVASAKDTTDTLQKDEAIADPSDRATQEEGHTLELRVRDRERKQLHRIDEAIARIDDGSYGYCADTGEPIGIARLLARPTANFTLVAQERHEMRKKMLG</sequence>
<dbReference type="PANTHER" id="PTHR33823:SF2">
    <property type="entry name" value="RNA POLYMERASE-BINDING TRANSCRIPTION FACTOR DKSA"/>
    <property type="match status" value="1"/>
</dbReference>
<organism evidence="9 10">
    <name type="scientific">Candidatus Dactylopiibacterium carminicum</name>
    <dbReference type="NCBI Taxonomy" id="857335"/>
    <lineage>
        <taxon>Bacteria</taxon>
        <taxon>Pseudomonadati</taxon>
        <taxon>Pseudomonadota</taxon>
        <taxon>Betaproteobacteria</taxon>
        <taxon>Rhodocyclales</taxon>
        <taxon>Rhodocyclaceae</taxon>
        <taxon>Candidatus Dactylopiibacterium</taxon>
    </lineage>
</organism>
<dbReference type="PROSITE" id="PS51128">
    <property type="entry name" value="ZF_DKSA_2"/>
    <property type="match status" value="1"/>
</dbReference>
<accession>A0A272ERK5</accession>
<dbReference type="Pfam" id="PF21157">
    <property type="entry name" value="DksA_N"/>
    <property type="match status" value="1"/>
</dbReference>
<dbReference type="InterPro" id="IPR012784">
    <property type="entry name" value="DksA_RNA_pol-bd"/>
</dbReference>
<evidence type="ECO:0000313" key="8">
    <source>
        <dbReference type="EMBL" id="KAF7598835.1"/>
    </source>
</evidence>
<dbReference type="Pfam" id="PF01258">
    <property type="entry name" value="zf-dskA_traR"/>
    <property type="match status" value="1"/>
</dbReference>
<proteinExistence type="predicted"/>
<dbReference type="Gene3D" id="1.20.120.910">
    <property type="entry name" value="DksA, coiled-coil domain"/>
    <property type="match status" value="1"/>
</dbReference>
<evidence type="ECO:0000256" key="1">
    <source>
        <dbReference type="ARBA" id="ARBA00022723"/>
    </source>
</evidence>
<feature type="region of interest" description="Disordered" evidence="5">
    <location>
        <begin position="25"/>
        <end position="50"/>
    </location>
</feature>
<dbReference type="OrthoDB" id="9803742at2"/>
<dbReference type="NCBIfam" id="TIGR02420">
    <property type="entry name" value="dksA"/>
    <property type="match status" value="1"/>
</dbReference>
<dbReference type="SUPFAM" id="SSF109635">
    <property type="entry name" value="DnaK suppressor protein DksA, alpha-hairpin domain"/>
    <property type="match status" value="1"/>
</dbReference>
<dbReference type="InterPro" id="IPR048489">
    <property type="entry name" value="DksA_N"/>
</dbReference>
<dbReference type="PANTHER" id="PTHR33823">
    <property type="entry name" value="RNA POLYMERASE-BINDING TRANSCRIPTION FACTOR DKSA-RELATED"/>
    <property type="match status" value="1"/>
</dbReference>
<protein>
    <submittedName>
        <fullName evidence="9">RNA polymerase-binding protein DksA</fullName>
    </submittedName>
</protein>
<keyword evidence="2" id="KW-0863">Zinc-finger</keyword>
<gene>
    <name evidence="9" type="primary">dksA</name>
    <name evidence="8" type="ORF">BGI27_11155</name>
    <name evidence="9" type="ORF">CGU29_10495</name>
</gene>
<feature type="compositionally biased region" description="Basic and acidic residues" evidence="5">
    <location>
        <begin position="26"/>
        <end position="50"/>
    </location>
</feature>
<dbReference type="GO" id="GO:0008270">
    <property type="term" value="F:zinc ion binding"/>
    <property type="evidence" value="ECO:0007669"/>
    <property type="project" value="UniProtKB-KW"/>
</dbReference>